<dbReference type="Pfam" id="PF00046">
    <property type="entry name" value="Homeodomain"/>
    <property type="match status" value="1"/>
</dbReference>
<evidence type="ECO:0000313" key="6">
    <source>
        <dbReference type="Proteomes" id="UP000193218"/>
    </source>
</evidence>
<dbReference type="InterPro" id="IPR052631">
    <property type="entry name" value="Paired_homeobox_Bicoid"/>
</dbReference>
<dbReference type="Gene3D" id="1.10.10.60">
    <property type="entry name" value="Homeodomain-like"/>
    <property type="match status" value="1"/>
</dbReference>
<evidence type="ECO:0000256" key="2">
    <source>
        <dbReference type="RuleBase" id="RU000682"/>
    </source>
</evidence>
<feature type="compositionally biased region" description="Basic and acidic residues" evidence="3">
    <location>
        <begin position="242"/>
        <end position="254"/>
    </location>
</feature>
<feature type="compositionally biased region" description="Basic and acidic residues" evidence="3">
    <location>
        <begin position="443"/>
        <end position="456"/>
    </location>
</feature>
<dbReference type="SMART" id="SM00389">
    <property type="entry name" value="HOX"/>
    <property type="match status" value="1"/>
</dbReference>
<reference evidence="5 6" key="1">
    <citation type="submission" date="2017-03" db="EMBL/GenBank/DDBJ databases">
        <title>Widespread Adenine N6-methylation of Active Genes in Fungi.</title>
        <authorList>
            <consortium name="DOE Joint Genome Institute"/>
            <person name="Mondo S.J."/>
            <person name="Dannebaum R.O."/>
            <person name="Kuo R.C."/>
            <person name="Louie K.B."/>
            <person name="Bewick A.J."/>
            <person name="Labutti K."/>
            <person name="Haridas S."/>
            <person name="Kuo A."/>
            <person name="Salamov A."/>
            <person name="Ahrendt S.R."/>
            <person name="Lau R."/>
            <person name="Bowen B.P."/>
            <person name="Lipzen A."/>
            <person name="Sullivan W."/>
            <person name="Andreopoulos W.B."/>
            <person name="Clum A."/>
            <person name="Lindquist E."/>
            <person name="Daum C."/>
            <person name="Northen T.R."/>
            <person name="Ramamoorthy G."/>
            <person name="Schmitz R.J."/>
            <person name="Gryganskyi A."/>
            <person name="Culley D."/>
            <person name="Magnuson J."/>
            <person name="James T.Y."/>
            <person name="O'Malley M.A."/>
            <person name="Stajich J.E."/>
            <person name="Spatafora J.W."/>
            <person name="Visel A."/>
            <person name="Grigoriev I.V."/>
        </authorList>
    </citation>
    <scope>NUCLEOTIDE SEQUENCE [LARGE SCALE GENOMIC DNA]</scope>
    <source>
        <strain evidence="5 6">NRRL Y-17943</strain>
    </source>
</reference>
<dbReference type="InParanoid" id="A0A1Y1U9E7"/>
<sequence>MSRRVDTLGGPSEPPQWATDFSGSEMRGPGESSTLSHVPRAASDITPSVPMASHLSGDSIPSAYSESFTIRRHPPDRVVSGQFYALETDPEPESGELLRESPLHSPVESLERDSDGENDNGQRKKKRTRVLMTHQQQATLSKLWRATKFPGTGEREAVAKQVGLTGRQVQVWFQSSPRSRRLTLEATKAADRDRVTAWAAESGAATGYLGVSLEEGADRASDVDEDGEEPDWSLSQSASHAESSRRLSRSDRPNRASTMWELDEDERLQAFSHPHRHPQPSPHRLSPKSSTRRESNLHGPLDAPVSCRPLAGRSGGAFQSYARSPSLNDPWTLRPSPQSVTSPLSPALPPLPHHSHSAPNPTKKDSLPQLNNHSRPQSFDGTRPSELPPSLVNLTLTGPMAHEVAGGRSRDSFHSLAVHHYDHVPSRSGSLTTSSPAMPGYHPEPELSRSRTDSARTSRTGPLTESHSSRDWFRSSLNSDRKWSEGSVMMSQDGDINMSARGVQPDQAFKCQSGPTIASVGADGTHQIMSKFAQSPVDLEMRKSSDTKPTQYRSQPGSPLKHLGSRNEATSNKRKSFEMPLPPSNNGVWDRLTSASLPSNRSEGERAQQLNTVSESSAKRDLPSFRDMFR</sequence>
<comment type="subcellular location">
    <subcellularLocation>
        <location evidence="1 2">Nucleus</location>
    </subcellularLocation>
</comment>
<accession>A0A1Y1U9E7</accession>
<keyword evidence="6" id="KW-1185">Reference proteome</keyword>
<dbReference type="PROSITE" id="PS50071">
    <property type="entry name" value="HOMEOBOX_2"/>
    <property type="match status" value="1"/>
</dbReference>
<dbReference type="InterPro" id="IPR001356">
    <property type="entry name" value="HD"/>
</dbReference>
<dbReference type="GO" id="GO:0000981">
    <property type="term" value="F:DNA-binding transcription factor activity, RNA polymerase II-specific"/>
    <property type="evidence" value="ECO:0007669"/>
    <property type="project" value="TreeGrafter"/>
</dbReference>
<dbReference type="SUPFAM" id="SSF46689">
    <property type="entry name" value="Homeodomain-like"/>
    <property type="match status" value="1"/>
</dbReference>
<dbReference type="RefSeq" id="XP_021868895.1">
    <property type="nucleotide sequence ID" value="XM_022014175.1"/>
</dbReference>
<evidence type="ECO:0000259" key="4">
    <source>
        <dbReference type="PROSITE" id="PS50071"/>
    </source>
</evidence>
<feature type="region of interest" description="Disordered" evidence="3">
    <location>
        <begin position="534"/>
        <end position="630"/>
    </location>
</feature>
<feature type="region of interest" description="Disordered" evidence="3">
    <location>
        <begin position="1"/>
        <end position="137"/>
    </location>
</feature>
<feature type="compositionally biased region" description="Basic and acidic residues" evidence="3">
    <location>
        <begin position="467"/>
        <end position="478"/>
    </location>
</feature>
<feature type="compositionally biased region" description="Polar residues" evidence="3">
    <location>
        <begin position="547"/>
        <end position="557"/>
    </location>
</feature>
<feature type="compositionally biased region" description="Polar residues" evidence="3">
    <location>
        <begin position="427"/>
        <end position="436"/>
    </location>
</feature>
<dbReference type="InterPro" id="IPR009057">
    <property type="entry name" value="Homeodomain-like_sf"/>
</dbReference>
<evidence type="ECO:0000313" key="5">
    <source>
        <dbReference type="EMBL" id="ORX34653.1"/>
    </source>
</evidence>
<feature type="DNA-binding region" description="Homeobox" evidence="1">
    <location>
        <begin position="125"/>
        <end position="184"/>
    </location>
</feature>
<keyword evidence="1 2" id="KW-0238">DNA-binding</keyword>
<comment type="caution">
    <text evidence="5">The sequence shown here is derived from an EMBL/GenBank/DDBJ whole genome shotgun (WGS) entry which is preliminary data.</text>
</comment>
<dbReference type="PANTHER" id="PTHR46255:SF3">
    <property type="entry name" value="HOMEOBOX DOMAIN-CONTAINING PROTEIN"/>
    <property type="match status" value="1"/>
</dbReference>
<feature type="compositionally biased region" description="Polar residues" evidence="3">
    <location>
        <begin position="368"/>
        <end position="380"/>
    </location>
</feature>
<proteinExistence type="predicted"/>
<feature type="region of interest" description="Disordered" evidence="3">
    <location>
        <begin position="216"/>
        <end position="393"/>
    </location>
</feature>
<protein>
    <recommendedName>
        <fullName evidence="4">Homeobox domain-containing protein</fullName>
    </recommendedName>
</protein>
<feature type="compositionally biased region" description="Basic and acidic residues" evidence="3">
    <location>
        <begin position="617"/>
        <end position="630"/>
    </location>
</feature>
<organism evidence="5 6">
    <name type="scientific">Kockovaella imperatae</name>
    <dbReference type="NCBI Taxonomy" id="4999"/>
    <lineage>
        <taxon>Eukaryota</taxon>
        <taxon>Fungi</taxon>
        <taxon>Dikarya</taxon>
        <taxon>Basidiomycota</taxon>
        <taxon>Agaricomycotina</taxon>
        <taxon>Tremellomycetes</taxon>
        <taxon>Tremellales</taxon>
        <taxon>Cuniculitremaceae</taxon>
        <taxon>Kockovaella</taxon>
    </lineage>
</organism>
<feature type="domain" description="Homeobox" evidence="4">
    <location>
        <begin position="123"/>
        <end position="183"/>
    </location>
</feature>
<evidence type="ECO:0000256" key="1">
    <source>
        <dbReference type="PROSITE-ProRule" id="PRU00108"/>
    </source>
</evidence>
<dbReference type="PANTHER" id="PTHR46255">
    <property type="entry name" value="SHORT STATURE HOMEOBOX"/>
    <property type="match status" value="1"/>
</dbReference>
<dbReference type="GeneID" id="33555983"/>
<dbReference type="GO" id="GO:0005634">
    <property type="term" value="C:nucleus"/>
    <property type="evidence" value="ECO:0007669"/>
    <property type="project" value="UniProtKB-SubCell"/>
</dbReference>
<dbReference type="OrthoDB" id="6159439at2759"/>
<name>A0A1Y1U9E7_9TREE</name>
<keyword evidence="1 2" id="KW-0539">Nucleus</keyword>
<evidence type="ECO:0000256" key="3">
    <source>
        <dbReference type="SAM" id="MobiDB-lite"/>
    </source>
</evidence>
<dbReference type="EMBL" id="NBSH01000013">
    <property type="protein sequence ID" value="ORX34653.1"/>
    <property type="molecule type" value="Genomic_DNA"/>
</dbReference>
<dbReference type="AlphaFoldDB" id="A0A1Y1U9E7"/>
<keyword evidence="1 2" id="KW-0371">Homeobox</keyword>
<dbReference type="GO" id="GO:1990837">
    <property type="term" value="F:sequence-specific double-stranded DNA binding"/>
    <property type="evidence" value="ECO:0007669"/>
    <property type="project" value="TreeGrafter"/>
</dbReference>
<feature type="compositionally biased region" description="Polar residues" evidence="3">
    <location>
        <begin position="321"/>
        <end position="341"/>
    </location>
</feature>
<feature type="region of interest" description="Disordered" evidence="3">
    <location>
        <begin position="424"/>
        <end position="478"/>
    </location>
</feature>
<gene>
    <name evidence="5" type="ORF">BD324DRAFT_609858</name>
</gene>
<dbReference type="CDD" id="cd00086">
    <property type="entry name" value="homeodomain"/>
    <property type="match status" value="1"/>
</dbReference>
<dbReference type="STRING" id="4999.A0A1Y1U9E7"/>
<dbReference type="Proteomes" id="UP000193218">
    <property type="component" value="Unassembled WGS sequence"/>
</dbReference>